<evidence type="ECO:0000259" key="2">
    <source>
        <dbReference type="Pfam" id="PF01261"/>
    </source>
</evidence>
<proteinExistence type="predicted"/>
<comment type="caution">
    <text evidence="3">The sequence shown here is derived from an EMBL/GenBank/DDBJ whole genome shotgun (WGS) entry which is preliminary data.</text>
</comment>
<sequence length="250" mass="26972">MAEGIRALGADGIEAIFYTPWYDAIDTAARELRATGASIPVLHTEKSIGSLASSPAPEDHERAAELLRANCHLATALGARTLVLHLWSQPDTEESVATAVATLPRLLDVTEEHGLDLSVETIWRVTSTPLPAIHASLAADPRTRVTLDTEFLGNHGELEEAIADDALWESGAVDHVQIKDFAGSMTDDAGRRKYLHPGQGTLDLAGFMRGLRSRGYGGTVSLEASGVVDARTVDYDRIRQSLTMISSWMD</sequence>
<dbReference type="PANTHER" id="PTHR12110:SF21">
    <property type="entry name" value="XYLOSE ISOMERASE-LIKE TIM BARREL DOMAIN-CONTAINING PROTEIN"/>
    <property type="match status" value="1"/>
</dbReference>
<dbReference type="InterPro" id="IPR036237">
    <property type="entry name" value="Xyl_isomerase-like_sf"/>
</dbReference>
<dbReference type="SUPFAM" id="SSF51658">
    <property type="entry name" value="Xylose isomerase-like"/>
    <property type="match status" value="1"/>
</dbReference>
<dbReference type="InterPro" id="IPR050312">
    <property type="entry name" value="IolE/XylAMocC-like"/>
</dbReference>
<evidence type="ECO:0000313" key="4">
    <source>
        <dbReference type="Proteomes" id="UP000823823"/>
    </source>
</evidence>
<reference evidence="3" key="1">
    <citation type="journal article" date="2021" name="PeerJ">
        <title>Extensive microbial diversity within the chicken gut microbiome revealed by metagenomics and culture.</title>
        <authorList>
            <person name="Gilroy R."/>
            <person name="Ravi A."/>
            <person name="Getino M."/>
            <person name="Pursley I."/>
            <person name="Horton D.L."/>
            <person name="Alikhan N.F."/>
            <person name="Baker D."/>
            <person name="Gharbi K."/>
            <person name="Hall N."/>
            <person name="Watson M."/>
            <person name="Adriaenssens E.M."/>
            <person name="Foster-Nyarko E."/>
            <person name="Jarju S."/>
            <person name="Secka A."/>
            <person name="Antonio M."/>
            <person name="Oren A."/>
            <person name="Chaudhuri R.R."/>
            <person name="La Ragione R."/>
            <person name="Hildebrand F."/>
            <person name="Pallen M.J."/>
        </authorList>
    </citation>
    <scope>NUCLEOTIDE SEQUENCE</scope>
    <source>
        <strain evidence="3">ChiHjej13B12-24818</strain>
    </source>
</reference>
<keyword evidence="3" id="KW-0413">Isomerase</keyword>
<organism evidence="3 4">
    <name type="scientific">Candidatus Brachybacterium merdavium</name>
    <dbReference type="NCBI Taxonomy" id="2838513"/>
    <lineage>
        <taxon>Bacteria</taxon>
        <taxon>Bacillati</taxon>
        <taxon>Actinomycetota</taxon>
        <taxon>Actinomycetes</taxon>
        <taxon>Micrococcales</taxon>
        <taxon>Dermabacteraceae</taxon>
        <taxon>Brachybacterium</taxon>
    </lineage>
</organism>
<dbReference type="Proteomes" id="UP000823823">
    <property type="component" value="Unassembled WGS sequence"/>
</dbReference>
<accession>A0A9D2LEH5</accession>
<dbReference type="Pfam" id="PF01261">
    <property type="entry name" value="AP_endonuc_2"/>
    <property type="match status" value="1"/>
</dbReference>
<keyword evidence="1" id="KW-0119">Carbohydrate metabolism</keyword>
<dbReference type="GO" id="GO:0016853">
    <property type="term" value="F:isomerase activity"/>
    <property type="evidence" value="ECO:0007669"/>
    <property type="project" value="UniProtKB-KW"/>
</dbReference>
<dbReference type="AlphaFoldDB" id="A0A9D2LEH5"/>
<feature type="domain" description="Xylose isomerase-like TIM barrel" evidence="2">
    <location>
        <begin position="5"/>
        <end position="225"/>
    </location>
</feature>
<dbReference type="Gene3D" id="3.20.20.150">
    <property type="entry name" value="Divalent-metal-dependent TIM barrel enzymes"/>
    <property type="match status" value="1"/>
</dbReference>
<name>A0A9D2LEH5_9MICO</name>
<evidence type="ECO:0000313" key="3">
    <source>
        <dbReference type="EMBL" id="HJB11096.1"/>
    </source>
</evidence>
<gene>
    <name evidence="3" type="ORF">H9786_11315</name>
</gene>
<dbReference type="InterPro" id="IPR013022">
    <property type="entry name" value="Xyl_isomerase-like_TIM-brl"/>
</dbReference>
<dbReference type="PANTHER" id="PTHR12110">
    <property type="entry name" value="HYDROXYPYRUVATE ISOMERASE"/>
    <property type="match status" value="1"/>
</dbReference>
<protein>
    <submittedName>
        <fullName evidence="3">Sugar phosphate isomerase/epimerase</fullName>
    </submittedName>
</protein>
<dbReference type="EMBL" id="DWZH01000087">
    <property type="protein sequence ID" value="HJB11096.1"/>
    <property type="molecule type" value="Genomic_DNA"/>
</dbReference>
<reference evidence="3" key="2">
    <citation type="submission" date="2021-04" db="EMBL/GenBank/DDBJ databases">
        <authorList>
            <person name="Gilroy R."/>
        </authorList>
    </citation>
    <scope>NUCLEOTIDE SEQUENCE</scope>
    <source>
        <strain evidence="3">ChiHjej13B12-24818</strain>
    </source>
</reference>
<evidence type="ECO:0000256" key="1">
    <source>
        <dbReference type="ARBA" id="ARBA00023277"/>
    </source>
</evidence>